<proteinExistence type="predicted"/>
<accession>A0A1R3SU74</accession>
<evidence type="ECO:0000313" key="2">
    <source>
        <dbReference type="Proteomes" id="UP000187464"/>
    </source>
</evidence>
<dbReference type="CDD" id="cd11586">
    <property type="entry name" value="VbhA_like"/>
    <property type="match status" value="1"/>
</dbReference>
<dbReference type="KEGG" id="psac:PSM36_0276"/>
<dbReference type="STRING" id="1642647.PSM36_0276"/>
<protein>
    <submittedName>
        <fullName evidence="1">Uncharacterized protein</fullName>
    </submittedName>
</protein>
<gene>
    <name evidence="1" type="ORF">PSM36_0276</name>
</gene>
<evidence type="ECO:0000313" key="1">
    <source>
        <dbReference type="EMBL" id="SCD19111.1"/>
    </source>
</evidence>
<dbReference type="InterPro" id="IPR033788">
    <property type="entry name" value="VbhA-like"/>
</dbReference>
<keyword evidence="2" id="KW-1185">Reference proteome</keyword>
<reference evidence="1 2" key="1">
    <citation type="submission" date="2016-08" db="EMBL/GenBank/DDBJ databases">
        <authorList>
            <person name="Seilhamer J.J."/>
        </authorList>
    </citation>
    <scope>NUCLEOTIDE SEQUENCE [LARGE SCALE GENOMIC DNA]</scope>
    <source>
        <strain evidence="1">M3/6</strain>
    </source>
</reference>
<dbReference type="Proteomes" id="UP000187464">
    <property type="component" value="Chromosome I"/>
</dbReference>
<sequence>MYNPLKIDRKNLTLMGVKFPDLASLEATANAIGSSMFEGFKPSPALIQLYLEWKQNIISSTVFFERLKETYELQIS</sequence>
<name>A0A1R3SU74_9BACT</name>
<dbReference type="RefSeq" id="WP_076928459.1">
    <property type="nucleotide sequence ID" value="NZ_DAMBAO010000005.1"/>
</dbReference>
<dbReference type="EMBL" id="LT605205">
    <property type="protein sequence ID" value="SCD19111.1"/>
    <property type="molecule type" value="Genomic_DNA"/>
</dbReference>
<organism evidence="1 2">
    <name type="scientific">Proteiniphilum saccharofermentans</name>
    <dbReference type="NCBI Taxonomy" id="1642647"/>
    <lineage>
        <taxon>Bacteria</taxon>
        <taxon>Pseudomonadati</taxon>
        <taxon>Bacteroidota</taxon>
        <taxon>Bacteroidia</taxon>
        <taxon>Bacteroidales</taxon>
        <taxon>Dysgonomonadaceae</taxon>
        <taxon>Proteiniphilum</taxon>
    </lineage>
</organism>
<dbReference type="AlphaFoldDB" id="A0A1R3SU74"/>